<keyword evidence="2" id="KW-0004">4Fe-4S</keyword>
<dbReference type="InterPro" id="IPR013785">
    <property type="entry name" value="Aldolase_TIM"/>
</dbReference>
<name>A0A2M8IZQ8_9RHOB</name>
<evidence type="ECO:0000256" key="4">
    <source>
        <dbReference type="ARBA" id="ARBA00022723"/>
    </source>
</evidence>
<sequence length="523" mass="58020">MRTASQSARRFCRSLVPSLKHATERNDAMPDGQIRTAPQQDTTSIKPSRYTVVVPMTGGRHLAYNTVSQSFSIWDAEDMALWQDLEMARALPYSAAYRGFVQGGYVVNAATDEVGAVRASYDRARHSDSHMMLTIAPTLSCNFGCHYCFQGLDKPLTRMTPKVREATKAFLHDRLRGKRSFHLTWYGGEPLMDMDSIWEISADAIAYCDAHGIKYSSMMISNGYKMTVPVAEKLKQARVSRVQITIDGDAEAHDSRRHLTSGRGTFDKIIENIKAVTDRRLLKVSVRVNIDGNNEAEALRLLDVLQQNGLGVHNGVSVYFAPVESIAENAGGCDSCLSKTDYADVENRLQDLAFEKGLMALPKMPRFLGMCTAVKPNSYVVVPNGDLHKCWDTVMDSNRRVGSVISAPRRSDATTEQKWTDWSPFDNEVCRGCTLLPACGGACAFKFIHNDYASGETGKLPCPSLKFNMAEQLFLRAKARGFVSDRDWDAENSPTVRADGLLTGNRHTFDSIQAIHGALQHPQ</sequence>
<dbReference type="OrthoDB" id="9782387at2"/>
<feature type="domain" description="Radical SAM core" evidence="8">
    <location>
        <begin position="125"/>
        <end position="355"/>
    </location>
</feature>
<evidence type="ECO:0000313" key="10">
    <source>
        <dbReference type="Proteomes" id="UP000231553"/>
    </source>
</evidence>
<keyword evidence="3" id="KW-0949">S-adenosyl-L-methionine</keyword>
<dbReference type="UniPathway" id="UPA00782"/>
<evidence type="ECO:0000256" key="1">
    <source>
        <dbReference type="ARBA" id="ARBA00001966"/>
    </source>
</evidence>
<dbReference type="GO" id="GO:0003824">
    <property type="term" value="F:catalytic activity"/>
    <property type="evidence" value="ECO:0007669"/>
    <property type="project" value="InterPro"/>
</dbReference>
<feature type="region of interest" description="Disordered" evidence="7">
    <location>
        <begin position="22"/>
        <end position="42"/>
    </location>
</feature>
<dbReference type="PANTHER" id="PTHR43787:SF3">
    <property type="entry name" value="ARYLSULFATASE REGULATORY PROTEIN"/>
    <property type="match status" value="1"/>
</dbReference>
<evidence type="ECO:0000313" key="9">
    <source>
        <dbReference type="EMBL" id="PJE36036.1"/>
    </source>
</evidence>
<evidence type="ECO:0000256" key="3">
    <source>
        <dbReference type="ARBA" id="ARBA00022691"/>
    </source>
</evidence>
<organism evidence="9 10">
    <name type="scientific">Pseudooceanicola lipolyticus</name>
    <dbReference type="NCBI Taxonomy" id="2029104"/>
    <lineage>
        <taxon>Bacteria</taxon>
        <taxon>Pseudomonadati</taxon>
        <taxon>Pseudomonadota</taxon>
        <taxon>Alphaproteobacteria</taxon>
        <taxon>Rhodobacterales</taxon>
        <taxon>Paracoccaceae</taxon>
        <taxon>Pseudooceanicola</taxon>
    </lineage>
</organism>
<dbReference type="SUPFAM" id="SSF102114">
    <property type="entry name" value="Radical SAM enzymes"/>
    <property type="match status" value="1"/>
</dbReference>
<dbReference type="NCBIfam" id="TIGR04085">
    <property type="entry name" value="rSAM_more_4Fe4S"/>
    <property type="match status" value="1"/>
</dbReference>
<dbReference type="GO" id="GO:0046872">
    <property type="term" value="F:metal ion binding"/>
    <property type="evidence" value="ECO:0007669"/>
    <property type="project" value="UniProtKB-KW"/>
</dbReference>
<dbReference type="EMBL" id="PGTB01000060">
    <property type="protein sequence ID" value="PJE36036.1"/>
    <property type="molecule type" value="Genomic_DNA"/>
</dbReference>
<dbReference type="Pfam" id="PF04055">
    <property type="entry name" value="Radical_SAM"/>
    <property type="match status" value="1"/>
</dbReference>
<dbReference type="CDD" id="cd01335">
    <property type="entry name" value="Radical_SAM"/>
    <property type="match status" value="1"/>
</dbReference>
<dbReference type="AlphaFoldDB" id="A0A2M8IZQ8"/>
<comment type="cofactor">
    <cofactor evidence="1">
        <name>[4Fe-4S] cluster</name>
        <dbReference type="ChEBI" id="CHEBI:49883"/>
    </cofactor>
</comment>
<dbReference type="PROSITE" id="PS51918">
    <property type="entry name" value="RADICAL_SAM"/>
    <property type="match status" value="1"/>
</dbReference>
<dbReference type="SFLD" id="SFLDG01067">
    <property type="entry name" value="SPASM/twitch_domain_containing"/>
    <property type="match status" value="1"/>
</dbReference>
<evidence type="ECO:0000259" key="8">
    <source>
        <dbReference type="PROSITE" id="PS51918"/>
    </source>
</evidence>
<evidence type="ECO:0000256" key="5">
    <source>
        <dbReference type="ARBA" id="ARBA00023004"/>
    </source>
</evidence>
<comment type="caution">
    <text evidence="9">The sequence shown here is derived from an EMBL/GenBank/DDBJ whole genome shotgun (WGS) entry which is preliminary data.</text>
</comment>
<evidence type="ECO:0000256" key="2">
    <source>
        <dbReference type="ARBA" id="ARBA00022485"/>
    </source>
</evidence>
<keyword evidence="10" id="KW-1185">Reference proteome</keyword>
<dbReference type="Gene3D" id="3.20.20.70">
    <property type="entry name" value="Aldolase class I"/>
    <property type="match status" value="1"/>
</dbReference>
<dbReference type="GO" id="GO:0051539">
    <property type="term" value="F:4 iron, 4 sulfur cluster binding"/>
    <property type="evidence" value="ECO:0007669"/>
    <property type="project" value="UniProtKB-KW"/>
</dbReference>
<dbReference type="PANTHER" id="PTHR43787">
    <property type="entry name" value="FEMO COFACTOR BIOSYNTHESIS PROTEIN NIFB-RELATED"/>
    <property type="match status" value="1"/>
</dbReference>
<proteinExistence type="predicted"/>
<dbReference type="InterPro" id="IPR058240">
    <property type="entry name" value="rSAM_sf"/>
</dbReference>
<keyword evidence="5" id="KW-0408">Iron</keyword>
<dbReference type="InterPro" id="IPR007197">
    <property type="entry name" value="rSAM"/>
</dbReference>
<dbReference type="SFLD" id="SFLDS00029">
    <property type="entry name" value="Radical_SAM"/>
    <property type="match status" value="1"/>
</dbReference>
<dbReference type="InterPro" id="IPR023885">
    <property type="entry name" value="4Fe4S-binding_SPASM_dom"/>
</dbReference>
<accession>A0A2M8IZQ8</accession>
<keyword evidence="4" id="KW-0479">Metal-binding</keyword>
<dbReference type="Proteomes" id="UP000231553">
    <property type="component" value="Unassembled WGS sequence"/>
</dbReference>
<evidence type="ECO:0000256" key="7">
    <source>
        <dbReference type="SAM" id="MobiDB-lite"/>
    </source>
</evidence>
<keyword evidence="6" id="KW-0411">Iron-sulfur</keyword>
<reference evidence="9 10" key="1">
    <citation type="journal article" date="2018" name="Int. J. Syst. Evol. Microbiol.">
        <title>Pseudooceanicola lipolyticus sp. nov., a marine alphaproteobacterium, reclassification of Oceanicola flagellatus as Pseudooceanicola flagellatus comb. nov. and emended description of the genus Pseudooceanicola.</title>
        <authorList>
            <person name="Huang M.-M."/>
            <person name="Guo L.-L."/>
            <person name="Wu Y.-H."/>
            <person name="Lai Q.-L."/>
            <person name="Shao Z.-Z."/>
            <person name="Wang C.-S."/>
            <person name="Wu M."/>
            <person name="Xu X.-W."/>
        </authorList>
    </citation>
    <scope>NUCLEOTIDE SEQUENCE [LARGE SCALE GENOMIC DNA]</scope>
    <source>
        <strain evidence="9 10">157</strain>
    </source>
</reference>
<protein>
    <recommendedName>
        <fullName evidence="8">Radical SAM core domain-containing protein</fullName>
    </recommendedName>
</protein>
<gene>
    <name evidence="9" type="ORF">CVM52_14175</name>
</gene>
<evidence type="ECO:0000256" key="6">
    <source>
        <dbReference type="ARBA" id="ARBA00023014"/>
    </source>
</evidence>